<comment type="subcellular location">
    <subcellularLocation>
        <location evidence="1">Cell membrane</location>
        <topology evidence="1">Multi-pass membrane protein</topology>
    </subcellularLocation>
</comment>
<feature type="transmembrane region" description="Helical" evidence="8">
    <location>
        <begin position="363"/>
        <end position="382"/>
    </location>
</feature>
<dbReference type="Proteomes" id="UP001210231">
    <property type="component" value="Unassembled WGS sequence"/>
</dbReference>
<dbReference type="Pfam" id="PF00873">
    <property type="entry name" value="ACR_tran"/>
    <property type="match status" value="1"/>
</dbReference>
<dbReference type="PROSITE" id="PS50929">
    <property type="entry name" value="ABC_TM1F"/>
    <property type="match status" value="1"/>
</dbReference>
<keyword evidence="4" id="KW-1003">Cell membrane</keyword>
<dbReference type="Gene3D" id="3.30.2090.10">
    <property type="entry name" value="Multidrug efflux transporter AcrB TolC docking domain, DN and DC subdomains"/>
    <property type="match status" value="2"/>
</dbReference>
<dbReference type="Gene3D" id="1.20.1640.10">
    <property type="entry name" value="Multidrug efflux transporter AcrB transmembrane domain"/>
    <property type="match status" value="2"/>
</dbReference>
<evidence type="ECO:0000256" key="2">
    <source>
        <dbReference type="ARBA" id="ARBA00010942"/>
    </source>
</evidence>
<feature type="transmembrane region" description="Helical" evidence="8">
    <location>
        <begin position="533"/>
        <end position="550"/>
    </location>
</feature>
<evidence type="ECO:0000259" key="9">
    <source>
        <dbReference type="PROSITE" id="PS50929"/>
    </source>
</evidence>
<feature type="transmembrane region" description="Helical" evidence="8">
    <location>
        <begin position="868"/>
        <end position="887"/>
    </location>
</feature>
<dbReference type="PRINTS" id="PR00702">
    <property type="entry name" value="ACRIFLAVINRP"/>
</dbReference>
<dbReference type="RefSeq" id="WP_407030906.1">
    <property type="nucleotide sequence ID" value="NZ_JAQGEF010000006.1"/>
</dbReference>
<feature type="transmembrane region" description="Helical" evidence="8">
    <location>
        <begin position="442"/>
        <end position="462"/>
    </location>
</feature>
<dbReference type="InterPro" id="IPR027463">
    <property type="entry name" value="AcrB_DN_DC_subdom"/>
</dbReference>
<keyword evidence="6 8" id="KW-1133">Transmembrane helix</keyword>
<dbReference type="Gene3D" id="3.30.70.1440">
    <property type="entry name" value="Multidrug efflux transporter AcrB pore domain"/>
    <property type="match status" value="1"/>
</dbReference>
<feature type="transmembrane region" description="Helical" evidence="8">
    <location>
        <begin position="998"/>
        <end position="1025"/>
    </location>
</feature>
<organism evidence="10 11">
    <name type="scientific">Polluticaenibacter yanchengensis</name>
    <dbReference type="NCBI Taxonomy" id="3014562"/>
    <lineage>
        <taxon>Bacteria</taxon>
        <taxon>Pseudomonadati</taxon>
        <taxon>Bacteroidota</taxon>
        <taxon>Chitinophagia</taxon>
        <taxon>Chitinophagales</taxon>
        <taxon>Chitinophagaceae</taxon>
        <taxon>Polluticaenibacter</taxon>
    </lineage>
</organism>
<dbReference type="InterPro" id="IPR011527">
    <property type="entry name" value="ABC1_TM_dom"/>
</dbReference>
<sequence length="1041" mass="115873">MQKLVQRIVAFSLKNHIIVFFLTILLLVAGILSYIKTPIEAFPDVTNTRARIITQWPGRSAEEVEKFVTLPLMKSMNTIPKKAEVRSISLFGLSVVTVIFEDGVEDFYAQQYASNRLQGVDLPEGANPGIEPPYGATGEIFRYVLKSKKPVKELSAIHDWVIERELVAVPGVADVVSFGGEEKIYEIKINPTELANYDLSPLDVYEAVSKSNINVGGDVIEKGEQAYVVRGVGMLESIEEIEDILIEVRGSTPILVKHVAEVKVSANPRLGVVGLQDDEDLIEGVVVMLRGENPTEVIGRLKEKIADLNNRILPKDVKIEPFIDRTELVNVTVSTVTKNLVEGIVLVSIIVFIFLYNWRLTLIVASVIPLAFLFAIVMLRIMGMPANLISMGSLDFGLLLEGSLVISEVVFVGLEQKAHKLGMERFNKISKVGIIKKSASSVASYIFFALFILIIALLPIFSFQKVEGKMFTPLAYTLGFALLGSLLLSLTYVPAMCKVLLTKNIVEKDNLITRSFRNGLYNLYKFTFKHKRGTIATFIGVVAICVFGFMNHGTEFLPKLNEGAIYVRATLPNSVNIEESKRLAKEMKARLREFDEVKFVLNQVGRPNDGTDPTGFFNIEFHIQLYPEKEWKTPIKKEALIEQMRQKLQVYPGIVFGFSQPIQDNVEEYVAGVKSSLVVKIFGDNLFELEDYATQVANSIRDVKGIEDLNVYRNIGLPELRIKLDEKKMGRYGVAMADAQAVIEMAIGGRAATTFYENERMFDVKVRFQKEYRDNSQKIGEILIPAMNNKKIPLREIAEIKYITGPTFIYREGSSRYIAVGFSIQGRDLGSTIAEAKEKVAKTVKLPSSSKMEWAGEFESKERATGQLARIVPVSLLMIMFLLWMNFEGNLKDTVVSFMVLPFAFVGGFISLWVTNTTFGISAGIGFIILFGVAAIDGIVLIGNIRQNLNDKLNLKESINKAVYGRIRPILMIALMGSMGLLPAALSSGMGSEIQKPLAIMIVGGLIICMILSLTVLPQVYYLAYKRSEKRKAVKAGKISQ</sequence>
<dbReference type="Gene3D" id="3.30.70.1320">
    <property type="entry name" value="Multidrug efflux transporter AcrB pore domain like"/>
    <property type="match status" value="1"/>
</dbReference>
<protein>
    <submittedName>
        <fullName evidence="10">CusA/CzcA family heavy metal efflux RND transporter</fullName>
    </submittedName>
</protein>
<dbReference type="SUPFAM" id="SSF82714">
    <property type="entry name" value="Multidrug efflux transporter AcrB TolC docking domain, DN and DC subdomains"/>
    <property type="match status" value="2"/>
</dbReference>
<accession>A0ABT4UIE7</accession>
<comment type="similarity">
    <text evidence="2">Belongs to the resistance-nodulation-cell division (RND) (TC 2.A.6) family.</text>
</comment>
<comment type="caution">
    <text evidence="10">The sequence shown here is derived from an EMBL/GenBank/DDBJ whole genome shotgun (WGS) entry which is preliminary data.</text>
</comment>
<evidence type="ECO:0000256" key="7">
    <source>
        <dbReference type="ARBA" id="ARBA00023136"/>
    </source>
</evidence>
<name>A0ABT4UIE7_9BACT</name>
<dbReference type="PANTHER" id="PTHR32063:SF12">
    <property type="entry name" value="CATION EFFLUX SYSTEM PROTEIN"/>
    <property type="match status" value="1"/>
</dbReference>
<evidence type="ECO:0000256" key="1">
    <source>
        <dbReference type="ARBA" id="ARBA00004651"/>
    </source>
</evidence>
<feature type="transmembrane region" description="Helical" evidence="8">
    <location>
        <begin position="394"/>
        <end position="414"/>
    </location>
</feature>
<dbReference type="EMBL" id="JAQGEF010000006">
    <property type="protein sequence ID" value="MDA3614581.1"/>
    <property type="molecule type" value="Genomic_DNA"/>
</dbReference>
<dbReference type="SUPFAM" id="SSF82693">
    <property type="entry name" value="Multidrug efflux transporter AcrB pore domain, PN1, PN2, PC1 and PC2 subdomains"/>
    <property type="match status" value="3"/>
</dbReference>
<feature type="transmembrane region" description="Helical" evidence="8">
    <location>
        <begin position="474"/>
        <end position="493"/>
    </location>
</feature>
<evidence type="ECO:0000256" key="5">
    <source>
        <dbReference type="ARBA" id="ARBA00022692"/>
    </source>
</evidence>
<evidence type="ECO:0000256" key="3">
    <source>
        <dbReference type="ARBA" id="ARBA00022448"/>
    </source>
</evidence>
<proteinExistence type="inferred from homology"/>
<evidence type="ECO:0000313" key="11">
    <source>
        <dbReference type="Proteomes" id="UP001210231"/>
    </source>
</evidence>
<evidence type="ECO:0000313" key="10">
    <source>
        <dbReference type="EMBL" id="MDA3614581.1"/>
    </source>
</evidence>
<dbReference type="Gene3D" id="3.30.70.1430">
    <property type="entry name" value="Multidrug efflux transporter AcrB pore domain"/>
    <property type="match status" value="2"/>
</dbReference>
<keyword evidence="5 8" id="KW-0812">Transmembrane</keyword>
<evidence type="ECO:0000256" key="8">
    <source>
        <dbReference type="SAM" id="Phobius"/>
    </source>
</evidence>
<feature type="transmembrane region" description="Helical" evidence="8">
    <location>
        <begin position="894"/>
        <end position="914"/>
    </location>
</feature>
<dbReference type="InterPro" id="IPR001036">
    <property type="entry name" value="Acrflvin-R"/>
</dbReference>
<dbReference type="PANTHER" id="PTHR32063">
    <property type="match status" value="1"/>
</dbReference>
<evidence type="ECO:0000256" key="6">
    <source>
        <dbReference type="ARBA" id="ARBA00022989"/>
    </source>
</evidence>
<dbReference type="SUPFAM" id="SSF82866">
    <property type="entry name" value="Multidrug efflux transporter AcrB transmembrane domain"/>
    <property type="match status" value="2"/>
</dbReference>
<feature type="transmembrane region" description="Helical" evidence="8">
    <location>
        <begin position="12"/>
        <end position="35"/>
    </location>
</feature>
<gene>
    <name evidence="10" type="ORF">O3P16_07160</name>
</gene>
<feature type="transmembrane region" description="Helical" evidence="8">
    <location>
        <begin position="340"/>
        <end position="356"/>
    </location>
</feature>
<reference evidence="10 11" key="1">
    <citation type="submission" date="2022-12" db="EMBL/GenBank/DDBJ databases">
        <title>Chitinophagaceae gen. sp. nov., a new member of the family Chitinophagaceae, isolated from soil in a chemical factory.</title>
        <authorList>
            <person name="Ke Z."/>
        </authorList>
    </citation>
    <scope>NUCLEOTIDE SEQUENCE [LARGE SCALE GENOMIC DNA]</scope>
    <source>
        <strain evidence="10 11">LY-5</strain>
    </source>
</reference>
<keyword evidence="7 8" id="KW-0472">Membrane</keyword>
<evidence type="ECO:0000256" key="4">
    <source>
        <dbReference type="ARBA" id="ARBA00022475"/>
    </source>
</evidence>
<feature type="domain" description="ABC transmembrane type-1" evidence="9">
    <location>
        <begin position="326"/>
        <end position="382"/>
    </location>
</feature>
<keyword evidence="3" id="KW-0813">Transport</keyword>
<dbReference type="NCBIfam" id="TIGR00914">
    <property type="entry name" value="2A0601"/>
    <property type="match status" value="1"/>
</dbReference>
<dbReference type="InterPro" id="IPR004763">
    <property type="entry name" value="CusA-like"/>
</dbReference>
<feature type="transmembrane region" description="Helical" evidence="8">
    <location>
        <begin position="966"/>
        <end position="986"/>
    </location>
</feature>
<keyword evidence="11" id="KW-1185">Reference proteome</keyword>
<feature type="transmembrane region" description="Helical" evidence="8">
    <location>
        <begin position="920"/>
        <end position="945"/>
    </location>
</feature>